<dbReference type="PANTHER" id="PTHR46534">
    <property type="entry name" value="IGGFC_BINDING DOMAIN-CONTAINING PROTEIN"/>
    <property type="match status" value="1"/>
</dbReference>
<dbReference type="InterPro" id="IPR035234">
    <property type="entry name" value="IgGFc-bd_N"/>
</dbReference>
<keyword evidence="3" id="KW-1185">Reference proteome</keyword>
<dbReference type="AlphaFoldDB" id="A0AA88XSV7"/>
<name>A0AA88XSV7_PINIB</name>
<organism evidence="2 3">
    <name type="scientific">Pinctada imbricata</name>
    <name type="common">Atlantic pearl-oyster</name>
    <name type="synonym">Pinctada martensii</name>
    <dbReference type="NCBI Taxonomy" id="66713"/>
    <lineage>
        <taxon>Eukaryota</taxon>
        <taxon>Metazoa</taxon>
        <taxon>Spiralia</taxon>
        <taxon>Lophotrochozoa</taxon>
        <taxon>Mollusca</taxon>
        <taxon>Bivalvia</taxon>
        <taxon>Autobranchia</taxon>
        <taxon>Pteriomorphia</taxon>
        <taxon>Pterioida</taxon>
        <taxon>Pterioidea</taxon>
        <taxon>Pteriidae</taxon>
        <taxon>Pinctada</taxon>
    </lineage>
</organism>
<comment type="caution">
    <text evidence="2">The sequence shown here is derived from an EMBL/GenBank/DDBJ whole genome shotgun (WGS) entry which is preliminary data.</text>
</comment>
<dbReference type="EMBL" id="VSWD01000012">
    <property type="protein sequence ID" value="KAK3086857.1"/>
    <property type="molecule type" value="Genomic_DNA"/>
</dbReference>
<sequence>MNLTFDRALEVSRLNVTTVEVPDEFELLGNEIAVKSVRITSDREIFVYAANARPYSGDMFLVYPTTRIGQNYIVAAMESDINVNVNVPFVAVAAVNNETLVTFHFKSNVTIAFTNGQSFSGNVFSIELYQYEVVHIKHFELSGTIIIADMDIVVVSGSTCFRDASYYGITTKDHVAEQLLPVKYMSKKYIVVPSSVNDTESGEIVRIYSTESETNIIQEYNGSTNSYVLHEVGDSIDFFLTLSSASIFTADKDISVVQFGVSSTHLGDPYMLLTTPFNAFMRSYEFLTFANYNYESISHRLVLIANNVATESTFLDILQLNPMDWTSIGKNFFINIPISEGAHKVYTLADGGFLWGFIYGRKTHSGYASSIGRYLCETGNCPVKYIVHAYSNKIF</sequence>
<dbReference type="Proteomes" id="UP001186944">
    <property type="component" value="Unassembled WGS sequence"/>
</dbReference>
<evidence type="ECO:0000259" key="1">
    <source>
        <dbReference type="Pfam" id="PF17517"/>
    </source>
</evidence>
<evidence type="ECO:0000313" key="2">
    <source>
        <dbReference type="EMBL" id="KAK3086857.1"/>
    </source>
</evidence>
<proteinExistence type="predicted"/>
<dbReference type="PANTHER" id="PTHR46534:SF1">
    <property type="entry name" value="IGGFC-BINDING PROTEIN N-TERMINAL DOMAIN-CONTAINING PROTEIN"/>
    <property type="match status" value="1"/>
</dbReference>
<evidence type="ECO:0000313" key="3">
    <source>
        <dbReference type="Proteomes" id="UP001186944"/>
    </source>
</evidence>
<feature type="domain" description="IgGFc-binding protein N-terminal" evidence="1">
    <location>
        <begin position="58"/>
        <end position="354"/>
    </location>
</feature>
<gene>
    <name evidence="2" type="ORF">FSP39_024460</name>
</gene>
<reference evidence="2" key="1">
    <citation type="submission" date="2019-08" db="EMBL/GenBank/DDBJ databases">
        <title>The improved chromosome-level genome for the pearl oyster Pinctada fucata martensii using PacBio sequencing and Hi-C.</title>
        <authorList>
            <person name="Zheng Z."/>
        </authorList>
    </citation>
    <scope>NUCLEOTIDE SEQUENCE</scope>
    <source>
        <strain evidence="2">ZZ-2019</strain>
        <tissue evidence="2">Adductor muscle</tissue>
    </source>
</reference>
<protein>
    <recommendedName>
        <fullName evidence="1">IgGFc-binding protein N-terminal domain-containing protein</fullName>
    </recommendedName>
</protein>
<dbReference type="Pfam" id="PF17517">
    <property type="entry name" value="IgGFc_binding"/>
    <property type="match status" value="1"/>
</dbReference>
<accession>A0AA88XSV7</accession>